<evidence type="ECO:0000256" key="3">
    <source>
        <dbReference type="ARBA" id="ARBA00023163"/>
    </source>
</evidence>
<feature type="domain" description="HTH arsR-type" evidence="5">
    <location>
        <begin position="18"/>
        <end position="114"/>
    </location>
</feature>
<dbReference type="InterPro" id="IPR036390">
    <property type="entry name" value="WH_DNA-bd_sf"/>
</dbReference>
<reference evidence="6 7" key="1">
    <citation type="submission" date="2024-05" db="EMBL/GenBank/DDBJ databases">
        <authorList>
            <person name="Yi C."/>
        </authorList>
    </citation>
    <scope>NUCLEOTIDE SEQUENCE [LARGE SCALE GENOMIC DNA]</scope>
    <source>
        <strain evidence="6 7">XS13</strain>
    </source>
</reference>
<evidence type="ECO:0000256" key="2">
    <source>
        <dbReference type="ARBA" id="ARBA00023125"/>
    </source>
</evidence>
<sequence>MTEQDTAPTPGGGTAPAARTPVVISDPQAIRALAHEARLEALEELFASQSTRTATELASRCGLTPSAMSYHLRALEKYGFVERSPSEGDGRERRWKAAGYSLLVNSLNHSPASKQAFIDVQLNTFRDRIMKEVARREAEDQRAREAAERAVAAAREGDAALAGEAGPSGLEGQAGAPGRRRPPVLSTGMVFVNAEQRAEFQRRLTALIDEFEELNPASERSVDAERVYYLVSVLADAVPEPR</sequence>
<proteinExistence type="predicted"/>
<gene>
    <name evidence="6" type="ORF">ABDK96_12975</name>
</gene>
<dbReference type="EMBL" id="JBDXMX010000006">
    <property type="protein sequence ID" value="MEO9248593.1"/>
    <property type="molecule type" value="Genomic_DNA"/>
</dbReference>
<evidence type="ECO:0000256" key="4">
    <source>
        <dbReference type="SAM" id="MobiDB-lite"/>
    </source>
</evidence>
<evidence type="ECO:0000256" key="1">
    <source>
        <dbReference type="ARBA" id="ARBA00023015"/>
    </source>
</evidence>
<keyword evidence="3" id="KW-0804">Transcription</keyword>
<dbReference type="PANTHER" id="PTHR33154">
    <property type="entry name" value="TRANSCRIPTIONAL REGULATOR, ARSR FAMILY"/>
    <property type="match status" value="1"/>
</dbReference>
<dbReference type="Pfam" id="PF12840">
    <property type="entry name" value="HTH_20"/>
    <property type="match status" value="1"/>
</dbReference>
<feature type="region of interest" description="Disordered" evidence="4">
    <location>
        <begin position="155"/>
        <end position="182"/>
    </location>
</feature>
<feature type="region of interest" description="Disordered" evidence="4">
    <location>
        <begin position="1"/>
        <end position="22"/>
    </location>
</feature>
<feature type="compositionally biased region" description="Low complexity" evidence="4">
    <location>
        <begin position="155"/>
        <end position="165"/>
    </location>
</feature>
<dbReference type="InterPro" id="IPR036388">
    <property type="entry name" value="WH-like_DNA-bd_sf"/>
</dbReference>
<name>A0ABV0IKA9_9MICC</name>
<dbReference type="InterPro" id="IPR001845">
    <property type="entry name" value="HTH_ArsR_DNA-bd_dom"/>
</dbReference>
<dbReference type="Proteomes" id="UP001484097">
    <property type="component" value="Unassembled WGS sequence"/>
</dbReference>
<keyword evidence="7" id="KW-1185">Reference proteome</keyword>
<organism evidence="6 7">
    <name type="scientific">Citricoccus nitrophenolicus</name>
    <dbReference type="NCBI Taxonomy" id="863575"/>
    <lineage>
        <taxon>Bacteria</taxon>
        <taxon>Bacillati</taxon>
        <taxon>Actinomycetota</taxon>
        <taxon>Actinomycetes</taxon>
        <taxon>Micrococcales</taxon>
        <taxon>Micrococcaceae</taxon>
        <taxon>Citricoccus</taxon>
    </lineage>
</organism>
<comment type="caution">
    <text evidence="6">The sequence shown here is derived from an EMBL/GenBank/DDBJ whole genome shotgun (WGS) entry which is preliminary data.</text>
</comment>
<evidence type="ECO:0000313" key="6">
    <source>
        <dbReference type="EMBL" id="MEO9248593.1"/>
    </source>
</evidence>
<dbReference type="SMART" id="SM00418">
    <property type="entry name" value="HTH_ARSR"/>
    <property type="match status" value="1"/>
</dbReference>
<dbReference type="PANTHER" id="PTHR33154:SF15">
    <property type="entry name" value="REGULATORY PROTEIN ARSR"/>
    <property type="match status" value="1"/>
</dbReference>
<dbReference type="InterPro" id="IPR011991">
    <property type="entry name" value="ArsR-like_HTH"/>
</dbReference>
<protein>
    <submittedName>
        <fullName evidence="6">Winged helix-turn-helix domain-containing protein</fullName>
    </submittedName>
</protein>
<dbReference type="SUPFAM" id="SSF46785">
    <property type="entry name" value="Winged helix' DNA-binding domain"/>
    <property type="match status" value="1"/>
</dbReference>
<dbReference type="RefSeq" id="WP_347921209.1">
    <property type="nucleotide sequence ID" value="NZ_JBDXMX010000006.1"/>
</dbReference>
<keyword evidence="2" id="KW-0238">DNA-binding</keyword>
<evidence type="ECO:0000259" key="5">
    <source>
        <dbReference type="PROSITE" id="PS50987"/>
    </source>
</evidence>
<dbReference type="PROSITE" id="PS50987">
    <property type="entry name" value="HTH_ARSR_2"/>
    <property type="match status" value="1"/>
</dbReference>
<dbReference type="CDD" id="cd00090">
    <property type="entry name" value="HTH_ARSR"/>
    <property type="match status" value="1"/>
</dbReference>
<dbReference type="Gene3D" id="1.10.10.10">
    <property type="entry name" value="Winged helix-like DNA-binding domain superfamily/Winged helix DNA-binding domain"/>
    <property type="match status" value="1"/>
</dbReference>
<dbReference type="InterPro" id="IPR051081">
    <property type="entry name" value="HTH_MetalResp_TranReg"/>
</dbReference>
<keyword evidence="1" id="KW-0805">Transcription regulation</keyword>
<evidence type="ECO:0000313" key="7">
    <source>
        <dbReference type="Proteomes" id="UP001484097"/>
    </source>
</evidence>
<accession>A0ABV0IKA9</accession>